<feature type="region of interest" description="Disordered" evidence="1">
    <location>
        <begin position="1"/>
        <end position="70"/>
    </location>
</feature>
<feature type="compositionally biased region" description="Basic and acidic residues" evidence="1">
    <location>
        <begin position="61"/>
        <end position="70"/>
    </location>
</feature>
<dbReference type="Proteomes" id="UP000002640">
    <property type="component" value="Unassembled WGS sequence"/>
</dbReference>
<evidence type="ECO:0000256" key="1">
    <source>
        <dbReference type="SAM" id="MobiDB-lite"/>
    </source>
</evidence>
<dbReference type="KEGG" id="psoj:PHYSODRAFT_336954"/>
<protein>
    <submittedName>
        <fullName evidence="2">Uncharacterized protein</fullName>
    </submittedName>
</protein>
<organism evidence="2 3">
    <name type="scientific">Phytophthora sojae (strain P6497)</name>
    <name type="common">Soybean stem and root rot agent</name>
    <name type="synonym">Phytophthora megasperma f. sp. glycines</name>
    <dbReference type="NCBI Taxonomy" id="1094619"/>
    <lineage>
        <taxon>Eukaryota</taxon>
        <taxon>Sar</taxon>
        <taxon>Stramenopiles</taxon>
        <taxon>Oomycota</taxon>
        <taxon>Peronosporomycetes</taxon>
        <taxon>Peronosporales</taxon>
        <taxon>Peronosporaceae</taxon>
        <taxon>Phytophthora</taxon>
    </lineage>
</organism>
<reference evidence="2 3" key="1">
    <citation type="journal article" date="2006" name="Science">
        <title>Phytophthora genome sequences uncover evolutionary origins and mechanisms of pathogenesis.</title>
        <authorList>
            <person name="Tyler B.M."/>
            <person name="Tripathy S."/>
            <person name="Zhang X."/>
            <person name="Dehal P."/>
            <person name="Jiang R.H."/>
            <person name="Aerts A."/>
            <person name="Arredondo F.D."/>
            <person name="Baxter L."/>
            <person name="Bensasson D."/>
            <person name="Beynon J.L."/>
            <person name="Chapman J."/>
            <person name="Damasceno C.M."/>
            <person name="Dorrance A.E."/>
            <person name="Dou D."/>
            <person name="Dickerman A.W."/>
            <person name="Dubchak I.L."/>
            <person name="Garbelotto M."/>
            <person name="Gijzen M."/>
            <person name="Gordon S.G."/>
            <person name="Govers F."/>
            <person name="Grunwald N.J."/>
            <person name="Huang W."/>
            <person name="Ivors K.L."/>
            <person name="Jones R.W."/>
            <person name="Kamoun S."/>
            <person name="Krampis K."/>
            <person name="Lamour K.H."/>
            <person name="Lee M.K."/>
            <person name="McDonald W.H."/>
            <person name="Medina M."/>
            <person name="Meijer H.J."/>
            <person name="Nordberg E.K."/>
            <person name="Maclean D.J."/>
            <person name="Ospina-Giraldo M.D."/>
            <person name="Morris P.F."/>
            <person name="Phuntumart V."/>
            <person name="Putnam N.H."/>
            <person name="Rash S."/>
            <person name="Rose J.K."/>
            <person name="Sakihama Y."/>
            <person name="Salamov A.A."/>
            <person name="Savidor A."/>
            <person name="Scheuring C.F."/>
            <person name="Smith B.M."/>
            <person name="Sobral B.W."/>
            <person name="Terry A."/>
            <person name="Torto-Alalibo T.A."/>
            <person name="Win J."/>
            <person name="Xu Z."/>
            <person name="Zhang H."/>
            <person name="Grigoriev I.V."/>
            <person name="Rokhsar D.S."/>
            <person name="Boore J.L."/>
        </authorList>
    </citation>
    <scope>NUCLEOTIDE SEQUENCE [LARGE SCALE GENOMIC DNA]</scope>
    <source>
        <strain evidence="2 3">P6497</strain>
    </source>
</reference>
<name>G4ZXB6_PHYSP</name>
<keyword evidence="3" id="KW-1185">Reference proteome</keyword>
<dbReference type="RefSeq" id="XP_009532865.1">
    <property type="nucleotide sequence ID" value="XM_009534570.1"/>
</dbReference>
<dbReference type="GeneID" id="20647285"/>
<evidence type="ECO:0000313" key="3">
    <source>
        <dbReference type="Proteomes" id="UP000002640"/>
    </source>
</evidence>
<feature type="compositionally biased region" description="Polar residues" evidence="1">
    <location>
        <begin position="41"/>
        <end position="57"/>
    </location>
</feature>
<accession>G4ZXB6</accession>
<dbReference type="InParanoid" id="G4ZXB6"/>
<proteinExistence type="predicted"/>
<gene>
    <name evidence="2" type="ORF">PHYSODRAFT_336954</name>
</gene>
<sequence>MSDEDEPMESVVNAVKADASGTAPAAAKQSDDDVDMEGQPSEDSNQEITEATKSFASMLTDLEKKGAGMD</sequence>
<dbReference type="EMBL" id="JH159157">
    <property type="protein sequence ID" value="EGZ12532.1"/>
    <property type="molecule type" value="Genomic_DNA"/>
</dbReference>
<evidence type="ECO:0000313" key="2">
    <source>
        <dbReference type="EMBL" id="EGZ12532.1"/>
    </source>
</evidence>
<dbReference type="AlphaFoldDB" id="G4ZXB6"/>